<evidence type="ECO:0000256" key="1">
    <source>
        <dbReference type="ARBA" id="ARBA00004613"/>
    </source>
</evidence>
<protein>
    <recommendedName>
        <fullName evidence="6">C1q domain-containing protein</fullName>
    </recommendedName>
</protein>
<dbReference type="AlphaFoldDB" id="A0A164XXR1"/>
<dbReference type="Pfam" id="PF00386">
    <property type="entry name" value="C1q"/>
    <property type="match status" value="1"/>
</dbReference>
<dbReference type="InterPro" id="IPR001073">
    <property type="entry name" value="C1q_dom"/>
</dbReference>
<dbReference type="PANTHER" id="PTHR22923">
    <property type="entry name" value="CEREBELLIN-RELATED"/>
    <property type="match status" value="1"/>
</dbReference>
<gene>
    <name evidence="7" type="ORF">APZ42_020029</name>
</gene>
<dbReference type="GO" id="GO:0005581">
    <property type="term" value="C:collagen trimer"/>
    <property type="evidence" value="ECO:0007669"/>
    <property type="project" value="UniProtKB-KW"/>
</dbReference>
<name>A0A164XXR1_9CRUS</name>
<dbReference type="Gene3D" id="2.60.120.1000">
    <property type="match status" value="1"/>
</dbReference>
<dbReference type="InterPro" id="IPR000885">
    <property type="entry name" value="Fib_collagen_C"/>
</dbReference>
<dbReference type="NCBIfam" id="NF040941">
    <property type="entry name" value="GGGWT_bact"/>
    <property type="match status" value="1"/>
</dbReference>
<dbReference type="Proteomes" id="UP000076858">
    <property type="component" value="Unassembled WGS sequence"/>
</dbReference>
<keyword evidence="8" id="KW-1185">Reference proteome</keyword>
<keyword evidence="5" id="KW-0175">Coiled coil</keyword>
<reference evidence="7 8" key="1">
    <citation type="submission" date="2016-03" db="EMBL/GenBank/DDBJ databases">
        <title>EvidentialGene: Evidence-directed Construction of Genes on Genomes.</title>
        <authorList>
            <person name="Gilbert D.G."/>
            <person name="Choi J.-H."/>
            <person name="Mockaitis K."/>
            <person name="Colbourne J."/>
            <person name="Pfrender M."/>
        </authorList>
    </citation>
    <scope>NUCLEOTIDE SEQUENCE [LARGE SCALE GENOMIC DNA]</scope>
    <source>
        <strain evidence="7 8">Xinb3</strain>
        <tissue evidence="7">Complete organism</tissue>
    </source>
</reference>
<dbReference type="InterPro" id="IPR050822">
    <property type="entry name" value="Cerebellin_Synaptic_Org"/>
</dbReference>
<evidence type="ECO:0000259" key="6">
    <source>
        <dbReference type="PROSITE" id="PS50871"/>
    </source>
</evidence>
<dbReference type="OrthoDB" id="26719at2759"/>
<organism evidence="7 8">
    <name type="scientific">Daphnia magna</name>
    <dbReference type="NCBI Taxonomy" id="35525"/>
    <lineage>
        <taxon>Eukaryota</taxon>
        <taxon>Metazoa</taxon>
        <taxon>Ecdysozoa</taxon>
        <taxon>Arthropoda</taxon>
        <taxon>Crustacea</taxon>
        <taxon>Branchiopoda</taxon>
        <taxon>Diplostraca</taxon>
        <taxon>Cladocera</taxon>
        <taxon>Anomopoda</taxon>
        <taxon>Daphniidae</taxon>
        <taxon>Daphnia</taxon>
    </lineage>
</organism>
<dbReference type="PROSITE" id="PS50871">
    <property type="entry name" value="C1Q"/>
    <property type="match status" value="1"/>
</dbReference>
<dbReference type="SUPFAM" id="SSF49842">
    <property type="entry name" value="TNF-like"/>
    <property type="match status" value="1"/>
</dbReference>
<keyword evidence="3" id="KW-0732">Signal</keyword>
<feature type="domain" description="C1q" evidence="6">
    <location>
        <begin position="328"/>
        <end position="475"/>
    </location>
</feature>
<keyword evidence="4" id="KW-0176">Collagen</keyword>
<dbReference type="STRING" id="35525.A0A164XXR1"/>
<evidence type="ECO:0000313" key="7">
    <source>
        <dbReference type="EMBL" id="KZS14667.1"/>
    </source>
</evidence>
<dbReference type="SMART" id="SM00110">
    <property type="entry name" value="C1Q"/>
    <property type="match status" value="1"/>
</dbReference>
<dbReference type="PANTHER" id="PTHR22923:SF62">
    <property type="entry name" value="CVP18"/>
    <property type="match status" value="1"/>
</dbReference>
<evidence type="ECO:0000256" key="5">
    <source>
        <dbReference type="SAM" id="Coils"/>
    </source>
</evidence>
<evidence type="ECO:0000256" key="2">
    <source>
        <dbReference type="ARBA" id="ARBA00022525"/>
    </source>
</evidence>
<dbReference type="InterPro" id="IPR008983">
    <property type="entry name" value="Tumour_necrosis_fac-like_dom"/>
</dbReference>
<dbReference type="EMBL" id="LRGB01000944">
    <property type="protein sequence ID" value="KZS14667.1"/>
    <property type="molecule type" value="Genomic_DNA"/>
</dbReference>
<accession>A0A164XXR1</accession>
<evidence type="ECO:0000256" key="3">
    <source>
        <dbReference type="ARBA" id="ARBA00022729"/>
    </source>
</evidence>
<proteinExistence type="predicted"/>
<keyword evidence="2" id="KW-0964">Secreted</keyword>
<sequence>MFPIQLNRIVERLQKNNVLYLAKNTELEENVTQLEIQQQNHKDTKLDLLSKINVLESRIQQLESVFVSMFPREKETASTHRTSVQNSLEISTKSVGIARTCAVLRAADSSLSSGIHWIDPDGQGVGDNPISVYCNMTTGTTAIPHDSESPLDVGHCADPGCYSRPVNYYASSRQIKALYDCFYAPFEFSNVPYAWWNDKDGNVKYFWYGGNTEAHTCQCGIDGNCVDATVKCNCVITDKGVLPITRLNFGRTQLETSSGVHTLGRFECTGQVAITGMPTSCEDLWHIGHTLNGLYNVMGSSMVESVYCDFSKLPDDAGFQRWIGYADLKTAPVYFYVTRNSAFAAKNIPIPFESARLNEGNAMNLTTGIFTSPRTGIYSFSFTAQAFFPATLSYTFLQVGFYLNGYFVGSGLADVANVPADTQLRPVGFHATFYLKAGNQVWLKILDSSPGVYLIDDVRHFTHFTGWLLEEEIFTVNRSVE</sequence>
<dbReference type="GO" id="GO:0005201">
    <property type="term" value="F:extracellular matrix structural constituent"/>
    <property type="evidence" value="ECO:0007669"/>
    <property type="project" value="InterPro"/>
</dbReference>
<evidence type="ECO:0000313" key="8">
    <source>
        <dbReference type="Proteomes" id="UP000076858"/>
    </source>
</evidence>
<dbReference type="Pfam" id="PF01410">
    <property type="entry name" value="COLFI"/>
    <property type="match status" value="1"/>
</dbReference>
<dbReference type="GO" id="GO:0005615">
    <property type="term" value="C:extracellular space"/>
    <property type="evidence" value="ECO:0007669"/>
    <property type="project" value="TreeGrafter"/>
</dbReference>
<feature type="coiled-coil region" evidence="5">
    <location>
        <begin position="10"/>
        <end position="65"/>
    </location>
</feature>
<comment type="caution">
    <text evidence="7">The sequence shown here is derived from an EMBL/GenBank/DDBJ whole genome shotgun (WGS) entry which is preliminary data.</text>
</comment>
<evidence type="ECO:0000256" key="4">
    <source>
        <dbReference type="ARBA" id="ARBA00023119"/>
    </source>
</evidence>
<comment type="subcellular location">
    <subcellularLocation>
        <location evidence="1">Secreted</location>
    </subcellularLocation>
</comment>
<dbReference type="Gene3D" id="2.60.120.40">
    <property type="match status" value="1"/>
</dbReference>